<evidence type="ECO:0000256" key="2">
    <source>
        <dbReference type="SAM" id="SignalP"/>
    </source>
</evidence>
<reference evidence="4" key="1">
    <citation type="submission" date="2018-11" db="EMBL/GenBank/DDBJ databases">
        <authorList>
            <person name="Alioto T."/>
            <person name="Alioto T."/>
        </authorList>
    </citation>
    <scope>NUCLEOTIDE SEQUENCE</scope>
</reference>
<dbReference type="InterPro" id="IPR002181">
    <property type="entry name" value="Fibrinogen_a/b/g_C_dom"/>
</dbReference>
<dbReference type="InterPro" id="IPR045860">
    <property type="entry name" value="Snake_toxin-like_sf"/>
</dbReference>
<sequence>MLIGLSLLLLVFTTGFEQYDCAAICFSCTEMLEDDKCQHITTCQDNEVCFIQKYRTADNRRLYDVGCTHNQLCPVNSTAVAFGRRTVDHSHIMCHECCDGNVCNSAFTCDDHVKPKLLDCLSCGGAVDVQNCSTSTTCEKDEVCFIQKYRTSANKELFDLGCKRSTMCLNRNPSNTFGRRTEEERHLLCEFCCTEGSLCNRNLDCGHTQNTYPSECADISFQKDGVYNVYPNGASYPKPAYCVIRNGIKWTIIHRRYDGSVDFNRTWEEYKQGFGNVTGEYWLGNEAIHLISTSGKHKLHIDLELRDGRQFYADYSLFKLNSESSQYLLNVTGYNGTAGDGMDKGAPEWWKSNGARFSTRDRGTDQNCAINGAGGWWYVACSISNLNGNFTKEYGILQLWNINHVADAGVRLSEMMITKY</sequence>
<feature type="signal peptide" evidence="2">
    <location>
        <begin position="1"/>
        <end position="15"/>
    </location>
</feature>
<gene>
    <name evidence="4" type="ORF">MGAL_10B050629</name>
</gene>
<name>A0A8B6GDE0_MYTGA</name>
<dbReference type="SUPFAM" id="SSF56496">
    <property type="entry name" value="Fibrinogen C-terminal domain-like"/>
    <property type="match status" value="1"/>
</dbReference>
<keyword evidence="5" id="KW-1185">Reference proteome</keyword>
<dbReference type="PROSITE" id="PS00514">
    <property type="entry name" value="FIBRINOGEN_C_1"/>
    <property type="match status" value="1"/>
</dbReference>
<organism evidence="4 5">
    <name type="scientific">Mytilus galloprovincialis</name>
    <name type="common">Mediterranean mussel</name>
    <dbReference type="NCBI Taxonomy" id="29158"/>
    <lineage>
        <taxon>Eukaryota</taxon>
        <taxon>Metazoa</taxon>
        <taxon>Spiralia</taxon>
        <taxon>Lophotrochozoa</taxon>
        <taxon>Mollusca</taxon>
        <taxon>Bivalvia</taxon>
        <taxon>Autobranchia</taxon>
        <taxon>Pteriomorphia</taxon>
        <taxon>Mytilida</taxon>
        <taxon>Mytiloidea</taxon>
        <taxon>Mytilidae</taxon>
        <taxon>Mytilinae</taxon>
        <taxon>Mytilus</taxon>
    </lineage>
</organism>
<proteinExistence type="predicted"/>
<dbReference type="Proteomes" id="UP000596742">
    <property type="component" value="Unassembled WGS sequence"/>
</dbReference>
<dbReference type="SUPFAM" id="SSF57302">
    <property type="entry name" value="Snake toxin-like"/>
    <property type="match status" value="1"/>
</dbReference>
<dbReference type="AlphaFoldDB" id="A0A8B6GDE0"/>
<dbReference type="Gene3D" id="3.90.215.10">
    <property type="entry name" value="Gamma Fibrinogen, chain A, domain 1"/>
    <property type="match status" value="1"/>
</dbReference>
<dbReference type="Pfam" id="PF00147">
    <property type="entry name" value="Fibrinogen_C"/>
    <property type="match status" value="1"/>
</dbReference>
<dbReference type="OrthoDB" id="6071153at2759"/>
<dbReference type="PANTHER" id="PTHR19143">
    <property type="entry name" value="FIBRINOGEN/TENASCIN/ANGIOPOEITIN"/>
    <property type="match status" value="1"/>
</dbReference>
<dbReference type="InterPro" id="IPR050373">
    <property type="entry name" value="Fibrinogen_C-term_domain"/>
</dbReference>
<dbReference type="GO" id="GO:0005615">
    <property type="term" value="C:extracellular space"/>
    <property type="evidence" value="ECO:0007669"/>
    <property type="project" value="TreeGrafter"/>
</dbReference>
<evidence type="ECO:0000313" key="5">
    <source>
        <dbReference type="Proteomes" id="UP000596742"/>
    </source>
</evidence>
<dbReference type="SMART" id="SM00186">
    <property type="entry name" value="FBG"/>
    <property type="match status" value="1"/>
</dbReference>
<evidence type="ECO:0000259" key="3">
    <source>
        <dbReference type="PROSITE" id="PS51406"/>
    </source>
</evidence>
<dbReference type="InterPro" id="IPR020837">
    <property type="entry name" value="Fibrinogen_CS"/>
</dbReference>
<dbReference type="InterPro" id="IPR014716">
    <property type="entry name" value="Fibrinogen_a/b/g_C_1"/>
</dbReference>
<dbReference type="Pfam" id="PF00021">
    <property type="entry name" value="UPAR_LY6"/>
    <property type="match status" value="2"/>
</dbReference>
<keyword evidence="2" id="KW-0732">Signal</keyword>
<comment type="caution">
    <text evidence="4">The sequence shown here is derived from an EMBL/GenBank/DDBJ whole genome shotgun (WGS) entry which is preliminary data.</text>
</comment>
<dbReference type="CDD" id="cd00087">
    <property type="entry name" value="FReD"/>
    <property type="match status" value="1"/>
</dbReference>
<evidence type="ECO:0000256" key="1">
    <source>
        <dbReference type="ARBA" id="ARBA00023157"/>
    </source>
</evidence>
<dbReference type="InterPro" id="IPR036056">
    <property type="entry name" value="Fibrinogen-like_C"/>
</dbReference>
<evidence type="ECO:0000313" key="4">
    <source>
        <dbReference type="EMBL" id="VDI62421.1"/>
    </source>
</evidence>
<feature type="domain" description="Fibrinogen C-terminal" evidence="3">
    <location>
        <begin position="207"/>
        <end position="420"/>
    </location>
</feature>
<dbReference type="PANTHER" id="PTHR19143:SF444">
    <property type="entry name" value="PROTEIN SCABROUS"/>
    <property type="match status" value="1"/>
</dbReference>
<keyword evidence="1" id="KW-1015">Disulfide bond</keyword>
<accession>A0A8B6GDE0</accession>
<dbReference type="Gene3D" id="4.10.530.10">
    <property type="entry name" value="Gamma-fibrinogen Carboxyl Terminal Fragment, domain 2"/>
    <property type="match status" value="1"/>
</dbReference>
<dbReference type="InterPro" id="IPR016054">
    <property type="entry name" value="LY6_UPA_recep-like"/>
</dbReference>
<dbReference type="EMBL" id="UYJE01008252">
    <property type="protein sequence ID" value="VDI62421.1"/>
    <property type="molecule type" value="Genomic_DNA"/>
</dbReference>
<feature type="chain" id="PRO_5032750061" description="Fibrinogen C-terminal domain-containing protein" evidence="2">
    <location>
        <begin position="16"/>
        <end position="420"/>
    </location>
</feature>
<protein>
    <recommendedName>
        <fullName evidence="3">Fibrinogen C-terminal domain-containing protein</fullName>
    </recommendedName>
</protein>
<dbReference type="PROSITE" id="PS51406">
    <property type="entry name" value="FIBRINOGEN_C_2"/>
    <property type="match status" value="1"/>
</dbReference>